<keyword evidence="1" id="KW-0812">Transmembrane</keyword>
<evidence type="ECO:0000256" key="1">
    <source>
        <dbReference type="SAM" id="Phobius"/>
    </source>
</evidence>
<dbReference type="EMBL" id="JYDJ01000216">
    <property type="protein sequence ID" value="KRX39941.1"/>
    <property type="molecule type" value="Genomic_DNA"/>
</dbReference>
<keyword evidence="3" id="KW-1185">Reference proteome</keyword>
<comment type="caution">
    <text evidence="2">The sequence shown here is derived from an EMBL/GenBank/DDBJ whole genome shotgun (WGS) entry which is preliminary data.</text>
</comment>
<keyword evidence="1" id="KW-0472">Membrane</keyword>
<dbReference type="OrthoDB" id="10321220at2759"/>
<reference evidence="2 3" key="1">
    <citation type="submission" date="2015-01" db="EMBL/GenBank/DDBJ databases">
        <title>Evolution of Trichinella species and genotypes.</title>
        <authorList>
            <person name="Korhonen P.K."/>
            <person name="Edoardo P."/>
            <person name="Giuseppe L.R."/>
            <person name="Gasser R.B."/>
        </authorList>
    </citation>
    <scope>NUCLEOTIDE SEQUENCE [LARGE SCALE GENOMIC DNA]</scope>
    <source>
        <strain evidence="2">ISS417</strain>
    </source>
</reference>
<accession>A0A0V0TLP3</accession>
<evidence type="ECO:0000313" key="2">
    <source>
        <dbReference type="EMBL" id="KRX39941.1"/>
    </source>
</evidence>
<keyword evidence="1" id="KW-1133">Transmembrane helix</keyword>
<dbReference type="AlphaFoldDB" id="A0A0V0TLP3"/>
<name>A0A0V0TLP3_9BILA</name>
<evidence type="ECO:0000313" key="3">
    <source>
        <dbReference type="Proteomes" id="UP000055048"/>
    </source>
</evidence>
<feature type="transmembrane region" description="Helical" evidence="1">
    <location>
        <begin position="20"/>
        <end position="45"/>
    </location>
</feature>
<proteinExistence type="predicted"/>
<organism evidence="2 3">
    <name type="scientific">Trichinella murrelli</name>
    <dbReference type="NCBI Taxonomy" id="144512"/>
    <lineage>
        <taxon>Eukaryota</taxon>
        <taxon>Metazoa</taxon>
        <taxon>Ecdysozoa</taxon>
        <taxon>Nematoda</taxon>
        <taxon>Enoplea</taxon>
        <taxon>Dorylaimia</taxon>
        <taxon>Trichinellida</taxon>
        <taxon>Trichinellidae</taxon>
        <taxon>Trichinella</taxon>
    </lineage>
</organism>
<sequence>MEYGKANKLITLKEFHGEPWFNTLFMACANALRLCVILTLCWNGLAWEHTFRIFRLLWPCCQACHLFRNRVTAVAVLDLLIVRLLDFGPPFSIGCSLIDYTTLSTNWEWTSENVSVDARQCLNGPPVVYGTHFGNH</sequence>
<protein>
    <submittedName>
        <fullName evidence="2">Uncharacterized protein</fullName>
    </submittedName>
</protein>
<gene>
    <name evidence="2" type="ORF">T05_4477</name>
</gene>
<dbReference type="Proteomes" id="UP000055048">
    <property type="component" value="Unassembled WGS sequence"/>
</dbReference>